<feature type="transmembrane region" description="Helical" evidence="7">
    <location>
        <begin position="264"/>
        <end position="281"/>
    </location>
</feature>
<dbReference type="GeneID" id="93299781"/>
<dbReference type="GO" id="GO:0005886">
    <property type="term" value="C:plasma membrane"/>
    <property type="evidence" value="ECO:0007669"/>
    <property type="project" value="UniProtKB-SubCell"/>
</dbReference>
<dbReference type="EMBL" id="MEHD01000015">
    <property type="protein sequence ID" value="ODR59227.1"/>
    <property type="molecule type" value="Genomic_DNA"/>
</dbReference>
<dbReference type="PANTHER" id="PTHR43744:SF9">
    <property type="entry name" value="POLYGALACTURONAN_RHAMNOGALACTURONAN TRANSPORT SYSTEM PERMEASE PROTEIN YTCP"/>
    <property type="match status" value="1"/>
</dbReference>
<gene>
    <name evidence="10" type="primary">araQ_30</name>
    <name evidence="9" type="synonym">araQ_33</name>
    <name evidence="10" type="ORF">BEH84_01287</name>
    <name evidence="11" type="ORF">BEI59_10780</name>
    <name evidence="9" type="ORF">BEI61_01312</name>
    <name evidence="12" type="ORF">BEI63_06810</name>
</gene>
<dbReference type="InterPro" id="IPR035906">
    <property type="entry name" value="MetI-like_sf"/>
</dbReference>
<evidence type="ECO:0000313" key="10">
    <source>
        <dbReference type="EMBL" id="ODM13571.1"/>
    </source>
</evidence>
<dbReference type="EMBL" id="MCGH01000002">
    <property type="protein sequence ID" value="ODM05424.1"/>
    <property type="molecule type" value="Genomic_DNA"/>
</dbReference>
<dbReference type="Gene3D" id="1.10.3720.10">
    <property type="entry name" value="MetI-like"/>
    <property type="match status" value="1"/>
</dbReference>
<evidence type="ECO:0000256" key="4">
    <source>
        <dbReference type="ARBA" id="ARBA00022692"/>
    </source>
</evidence>
<reference evidence="12 15" key="2">
    <citation type="submission" date="2016-08" db="EMBL/GenBank/DDBJ databases">
        <title>Characterization of Isolates of Eisenbergiella tayi Derived from Blood Cultures, Using Whole Genome Sequencing.</title>
        <authorList>
            <person name="Bernier A.-M."/>
            <person name="Burdz T."/>
            <person name="Wiebe D."/>
            <person name="Bernard K."/>
        </authorList>
    </citation>
    <scope>NUCLEOTIDE SEQUENCE [LARGE SCALE GENOMIC DNA]</scope>
    <source>
        <strain evidence="12 15">NML120146</strain>
    </source>
</reference>
<comment type="similarity">
    <text evidence="7">Belongs to the binding-protein-dependent transport system permease family.</text>
</comment>
<keyword evidence="6 7" id="KW-0472">Membrane</keyword>
<evidence type="ECO:0000313" key="9">
    <source>
        <dbReference type="EMBL" id="ODM05424.1"/>
    </source>
</evidence>
<comment type="subcellular location">
    <subcellularLocation>
        <location evidence="1 7">Cell membrane</location>
        <topology evidence="1 7">Multi-pass membrane protein</topology>
    </subcellularLocation>
</comment>
<keyword evidence="15" id="KW-1185">Reference proteome</keyword>
<dbReference type="PANTHER" id="PTHR43744">
    <property type="entry name" value="ABC TRANSPORTER PERMEASE PROTEIN MG189-RELATED-RELATED"/>
    <property type="match status" value="1"/>
</dbReference>
<protein>
    <submittedName>
        <fullName evidence="11">ABC transporter permease</fullName>
    </submittedName>
    <submittedName>
        <fullName evidence="9">L-arabinose transport system permease protein AraQ</fullName>
    </submittedName>
</protein>
<sequence>MKIKRSGSYYIYQVFNTVVLALVALTCIFPILHVLAMSLSSSNAAMAGRVTFLPVEFSLSAYEYLMKKNDFFHSVGIAGGRVVIGTALNMILIVLTAYPLSRSSIHFRGRTWYMTYFAITMFLGGGLIPTYMVIKNLHLLDSFWVLILPCAMNIWNVIIMMNFIRGLPRAVEEAAFVDGANHWQTLFRVILPMSKPSLASLLLFSMIGHWNAWFDGMFYMNNPNNYPMATYLATQIINNNQSMTNMTPEQLALLSSLSEKTVRSAQLFISIIPILVVYPFLQKFFVKGITVGSVKE</sequence>
<dbReference type="PROSITE" id="PS50928">
    <property type="entry name" value="ABC_TM1"/>
    <property type="match status" value="1"/>
</dbReference>
<dbReference type="Proteomes" id="UP000095003">
    <property type="component" value="Unassembled WGS sequence"/>
</dbReference>
<dbReference type="RefSeq" id="WP_009251511.1">
    <property type="nucleotide sequence ID" value="NZ_BAABXS010000002.1"/>
</dbReference>
<accession>A0A1E3UJI4</accession>
<evidence type="ECO:0000256" key="6">
    <source>
        <dbReference type="ARBA" id="ARBA00023136"/>
    </source>
</evidence>
<name>A0A1E3UJI4_9FIRM</name>
<dbReference type="Proteomes" id="UP000094271">
    <property type="component" value="Unassembled WGS sequence"/>
</dbReference>
<evidence type="ECO:0000313" key="15">
    <source>
        <dbReference type="Proteomes" id="UP000094869"/>
    </source>
</evidence>
<keyword evidence="2 7" id="KW-0813">Transport</keyword>
<evidence type="ECO:0000313" key="14">
    <source>
        <dbReference type="Proteomes" id="UP000094271"/>
    </source>
</evidence>
<keyword evidence="5 7" id="KW-1133">Transmembrane helix</keyword>
<dbReference type="Pfam" id="PF00528">
    <property type="entry name" value="BPD_transp_1"/>
    <property type="match status" value="1"/>
</dbReference>
<dbReference type="SUPFAM" id="SSF161098">
    <property type="entry name" value="MetI-like"/>
    <property type="match status" value="1"/>
</dbReference>
<evidence type="ECO:0000313" key="16">
    <source>
        <dbReference type="Proteomes" id="UP000095003"/>
    </source>
</evidence>
<dbReference type="InterPro" id="IPR000515">
    <property type="entry name" value="MetI-like"/>
</dbReference>
<keyword evidence="3" id="KW-1003">Cell membrane</keyword>
<dbReference type="Proteomes" id="UP000094067">
    <property type="component" value="Unassembled WGS sequence"/>
</dbReference>
<evidence type="ECO:0000256" key="1">
    <source>
        <dbReference type="ARBA" id="ARBA00004651"/>
    </source>
</evidence>
<feature type="domain" description="ABC transmembrane type-1" evidence="8">
    <location>
        <begin position="71"/>
        <end position="281"/>
    </location>
</feature>
<evidence type="ECO:0000256" key="5">
    <source>
        <dbReference type="ARBA" id="ARBA00022989"/>
    </source>
</evidence>
<organism evidence="11 14">
    <name type="scientific">Eisenbergiella tayi</name>
    <dbReference type="NCBI Taxonomy" id="1432052"/>
    <lineage>
        <taxon>Bacteria</taxon>
        <taxon>Bacillati</taxon>
        <taxon>Bacillota</taxon>
        <taxon>Clostridia</taxon>
        <taxon>Lachnospirales</taxon>
        <taxon>Lachnospiraceae</taxon>
        <taxon>Eisenbergiella</taxon>
    </lineage>
</organism>
<evidence type="ECO:0000256" key="7">
    <source>
        <dbReference type="RuleBase" id="RU363032"/>
    </source>
</evidence>
<evidence type="ECO:0000313" key="13">
    <source>
        <dbReference type="Proteomes" id="UP000094067"/>
    </source>
</evidence>
<dbReference type="Proteomes" id="UP000094869">
    <property type="component" value="Unassembled WGS sequence"/>
</dbReference>
<evidence type="ECO:0000259" key="8">
    <source>
        <dbReference type="PROSITE" id="PS50928"/>
    </source>
</evidence>
<dbReference type="AlphaFoldDB" id="A0A1E3UJI4"/>
<dbReference type="CDD" id="cd06261">
    <property type="entry name" value="TM_PBP2"/>
    <property type="match status" value="1"/>
</dbReference>
<feature type="transmembrane region" description="Helical" evidence="7">
    <location>
        <begin position="112"/>
        <end position="131"/>
    </location>
</feature>
<dbReference type="OrthoDB" id="9785113at2"/>
<reference evidence="13 16" key="1">
    <citation type="submission" date="2016-07" db="EMBL/GenBank/DDBJ databases">
        <title>Characterization of isolates of Eisenbergiella tayi derived from blood cultures, using whole genome sequencing.</title>
        <authorList>
            <person name="Burdz T."/>
            <person name="Wiebe D."/>
            <person name="Huynh C."/>
            <person name="Bernard K."/>
        </authorList>
    </citation>
    <scope>NUCLEOTIDE SEQUENCE [LARGE SCALE GENOMIC DNA]</scope>
    <source>
        <strain evidence="9 13">NML 110608</strain>
        <strain evidence="10 16">NML 120489</strain>
    </source>
</reference>
<feature type="transmembrane region" description="Helical" evidence="7">
    <location>
        <begin position="143"/>
        <end position="164"/>
    </location>
</feature>
<comment type="caution">
    <text evidence="11">The sequence shown here is derived from an EMBL/GenBank/DDBJ whole genome shotgun (WGS) entry which is preliminary data.</text>
</comment>
<dbReference type="EMBL" id="MEHA01000006">
    <property type="protein sequence ID" value="ODR52508.1"/>
    <property type="molecule type" value="Genomic_DNA"/>
</dbReference>
<dbReference type="EMBL" id="MCGI01000001">
    <property type="protein sequence ID" value="ODM13571.1"/>
    <property type="molecule type" value="Genomic_DNA"/>
</dbReference>
<evidence type="ECO:0000256" key="3">
    <source>
        <dbReference type="ARBA" id="ARBA00022475"/>
    </source>
</evidence>
<keyword evidence="4 7" id="KW-0812">Transmembrane</keyword>
<proteinExistence type="inferred from homology"/>
<reference evidence="11 14" key="3">
    <citation type="submission" date="2016-08" db="EMBL/GenBank/DDBJ databases">
        <authorList>
            <person name="Seilhamer J.J."/>
        </authorList>
    </citation>
    <scope>NUCLEOTIDE SEQUENCE [LARGE SCALE GENOMIC DNA]</scope>
    <source>
        <strain evidence="11 14">NML150140-1</strain>
    </source>
</reference>
<dbReference type="PATRIC" id="fig|1432052.3.peg.1410"/>
<evidence type="ECO:0000313" key="12">
    <source>
        <dbReference type="EMBL" id="ODR59227.1"/>
    </source>
</evidence>
<evidence type="ECO:0000256" key="2">
    <source>
        <dbReference type="ARBA" id="ARBA00022448"/>
    </source>
</evidence>
<evidence type="ECO:0000313" key="11">
    <source>
        <dbReference type="EMBL" id="ODR52508.1"/>
    </source>
</evidence>
<dbReference type="GO" id="GO:0055085">
    <property type="term" value="P:transmembrane transport"/>
    <property type="evidence" value="ECO:0007669"/>
    <property type="project" value="InterPro"/>
</dbReference>
<feature type="transmembrane region" description="Helical" evidence="7">
    <location>
        <begin position="71"/>
        <end position="100"/>
    </location>
</feature>